<keyword evidence="5" id="KW-0175">Coiled coil</keyword>
<dbReference type="PANTHER" id="PTHR23213">
    <property type="entry name" value="FORMIN-RELATED"/>
    <property type="match status" value="1"/>
</dbReference>
<dbReference type="InterPro" id="IPR042201">
    <property type="entry name" value="FH2_Formin_sf"/>
</dbReference>
<dbReference type="GeneID" id="105057925"/>
<evidence type="ECO:0000256" key="4">
    <source>
        <dbReference type="RuleBase" id="RU361260"/>
    </source>
</evidence>
<accession>A0A6I9S8J8</accession>
<comment type="subcellular location">
    <subcellularLocation>
        <location evidence="1">Membrane</location>
        <topology evidence="1">Single-pass membrane protein</topology>
    </subcellularLocation>
</comment>
<evidence type="ECO:0000256" key="8">
    <source>
        <dbReference type="SAM" id="SignalP"/>
    </source>
</evidence>
<dbReference type="PROSITE" id="PS51444">
    <property type="entry name" value="FH2"/>
    <property type="match status" value="1"/>
</dbReference>
<keyword evidence="7" id="KW-0812">Transmembrane</keyword>
<dbReference type="InterPro" id="IPR015425">
    <property type="entry name" value="FH2_Formin"/>
</dbReference>
<feature type="compositionally biased region" description="Pro residues" evidence="6">
    <location>
        <begin position="44"/>
        <end position="58"/>
    </location>
</feature>
<name>A0A6I9S8J8_ELAGV</name>
<proteinExistence type="inferred from homology"/>
<reference evidence="11" key="1">
    <citation type="submission" date="2025-08" db="UniProtKB">
        <authorList>
            <consortium name="RefSeq"/>
        </authorList>
    </citation>
    <scope>IDENTIFICATION</scope>
</reference>
<dbReference type="InterPro" id="IPR027643">
    <property type="entry name" value="Formin-like_plant"/>
</dbReference>
<dbReference type="GO" id="GO:0045010">
    <property type="term" value="P:actin nucleation"/>
    <property type="evidence" value="ECO:0007669"/>
    <property type="project" value="InterPro"/>
</dbReference>
<dbReference type="PANTHER" id="PTHR23213:SF338">
    <property type="entry name" value="FORMIN-LIKE PROTEIN 6"/>
    <property type="match status" value="1"/>
</dbReference>
<evidence type="ECO:0000313" key="11">
    <source>
        <dbReference type="RefSeq" id="XP_010938950.1"/>
    </source>
</evidence>
<evidence type="ECO:0000313" key="10">
    <source>
        <dbReference type="Proteomes" id="UP000504607"/>
    </source>
</evidence>
<feature type="region of interest" description="Disordered" evidence="6">
    <location>
        <begin position="181"/>
        <end position="212"/>
    </location>
</feature>
<evidence type="ECO:0000256" key="1">
    <source>
        <dbReference type="ARBA" id="ARBA00004167"/>
    </source>
</evidence>
<keyword evidence="2 8" id="KW-0732">Signal</keyword>
<feature type="region of interest" description="Disordered" evidence="6">
    <location>
        <begin position="279"/>
        <end position="395"/>
    </location>
</feature>
<evidence type="ECO:0000256" key="2">
    <source>
        <dbReference type="ARBA" id="ARBA00022729"/>
    </source>
</evidence>
<comment type="similarity">
    <text evidence="3">Belongs to the formin-like family. Class-I subfamily.</text>
</comment>
<dbReference type="FunCoup" id="A0A6I9S8J8">
    <property type="interactions" value="269"/>
</dbReference>
<sequence>MRRNPLILFLVSLSFLFSAVGSLSDGHGSRRDLHQPLFPIQWVPPPPPLDSSDPPPAPAGQTPTAANVSAASSPSNSRSTTTKNIAIGVSISVAALAILFFCGFLLYRHRIRSPPDSAQLVASEDGSNWRFRTPGRPAATSGSEVLYLGTMEPASGRVSGELFSSPHRKLSSECVVEVHHPSPELRPLTSLTPRPPLQRGVVPPPEAASDDETFYTPHRSLASMTIGSSSPTVSRQSIPSVGSAGKEVLALTEDAAPPWSQRSSPRRQLSNGLASDKLMVPPITQQPPPPPPTPPPPPPPPPPPKTERMVGMRPSQPPPPPPLDVAGKKKPPSGAPAAPMPAELSQRRRLLRPLPPEGAPINIPIPISKFSKGDDCSSSQPVDRTGDDLEGDAKPKLKPLHWDQVMASSDRPMVWDQLKSSSFQLNEDMMEALFVHNATNLVPKDSNRRPVLPPFKQENRVLDPKKAQNIAILLRALNVTQDEVSDALLDGNPECLGANLLETLVKMTPSKEEELKLRDYNGDISKLGSAERFLKAVLDIPFAFKRVDAMLYRANFETEVNYLRKSFETLEAACEDLRSSRLFLKLLEAVLRTGNRMNVGTNRGEAKAFKLDALLKLADVKGTDGKTTLLHFVVQEIVRSEGSGSEPTAADLPNNAREKQFKKQGLKVVAGLSNELGNVKKAAGMDSEVLRSYVSKLELGLEKIRSVLQLERSCTQGKKFFEAMKVFLKEAEGELERVKAEEKQALGLVKEITEYFHGDAAKEEAHPLRIFMVVRDFLSILDNVCKDVGRTHERTMMGTARSFLISASASLPVLHRHDAWRDGNADDDGPRS</sequence>
<feature type="signal peptide" evidence="8">
    <location>
        <begin position="1"/>
        <end position="22"/>
    </location>
</feature>
<keyword evidence="7" id="KW-0472">Membrane</keyword>
<evidence type="ECO:0000259" key="9">
    <source>
        <dbReference type="PROSITE" id="PS51444"/>
    </source>
</evidence>
<protein>
    <recommendedName>
        <fullName evidence="4">Formin-like protein</fullName>
    </recommendedName>
</protein>
<dbReference type="KEGG" id="egu:105057925"/>
<evidence type="ECO:0000256" key="5">
    <source>
        <dbReference type="SAM" id="Coils"/>
    </source>
</evidence>
<dbReference type="Gene3D" id="1.20.58.2220">
    <property type="entry name" value="Formin, FH2 domain"/>
    <property type="match status" value="1"/>
</dbReference>
<evidence type="ECO:0000256" key="6">
    <source>
        <dbReference type="SAM" id="MobiDB-lite"/>
    </source>
</evidence>
<feature type="coiled-coil region" evidence="5">
    <location>
        <begin position="721"/>
        <end position="748"/>
    </location>
</feature>
<dbReference type="OrthoDB" id="1668162at2759"/>
<dbReference type="Pfam" id="PF02181">
    <property type="entry name" value="FH2"/>
    <property type="match status" value="1"/>
</dbReference>
<dbReference type="GO" id="GO:0051015">
    <property type="term" value="F:actin filament binding"/>
    <property type="evidence" value="ECO:0007669"/>
    <property type="project" value="InterPro"/>
</dbReference>
<keyword evidence="7" id="KW-1133">Transmembrane helix</keyword>
<feature type="compositionally biased region" description="Low complexity" evidence="6">
    <location>
        <begin position="59"/>
        <end position="80"/>
    </location>
</feature>
<feature type="compositionally biased region" description="Basic and acidic residues" evidence="6">
    <location>
        <begin position="384"/>
        <end position="395"/>
    </location>
</feature>
<dbReference type="RefSeq" id="XP_010938950.1">
    <property type="nucleotide sequence ID" value="XM_010940648.3"/>
</dbReference>
<organism evidence="10 11">
    <name type="scientific">Elaeis guineensis var. tenera</name>
    <name type="common">Oil palm</name>
    <dbReference type="NCBI Taxonomy" id="51953"/>
    <lineage>
        <taxon>Eukaryota</taxon>
        <taxon>Viridiplantae</taxon>
        <taxon>Streptophyta</taxon>
        <taxon>Embryophyta</taxon>
        <taxon>Tracheophyta</taxon>
        <taxon>Spermatophyta</taxon>
        <taxon>Magnoliopsida</taxon>
        <taxon>Liliopsida</taxon>
        <taxon>Arecaceae</taxon>
        <taxon>Arecoideae</taxon>
        <taxon>Cocoseae</taxon>
        <taxon>Elaeidinae</taxon>
        <taxon>Elaeis</taxon>
    </lineage>
</organism>
<keyword evidence="10" id="KW-1185">Reference proteome</keyword>
<dbReference type="InParanoid" id="A0A6I9S8J8"/>
<evidence type="ECO:0000256" key="3">
    <source>
        <dbReference type="ARBA" id="ARBA00025793"/>
    </source>
</evidence>
<gene>
    <name evidence="11" type="primary">LOC105057925</name>
</gene>
<feature type="region of interest" description="Disordered" evidence="6">
    <location>
        <begin position="44"/>
        <end position="80"/>
    </location>
</feature>
<feature type="compositionally biased region" description="Pro residues" evidence="6">
    <location>
        <begin position="284"/>
        <end position="304"/>
    </location>
</feature>
<dbReference type="GO" id="GO:0016020">
    <property type="term" value="C:membrane"/>
    <property type="evidence" value="ECO:0007669"/>
    <property type="project" value="UniProtKB-SubCell"/>
</dbReference>
<dbReference type="AlphaFoldDB" id="A0A6I9S8J8"/>
<feature type="domain" description="FH2" evidence="9">
    <location>
        <begin position="387"/>
        <end position="807"/>
    </location>
</feature>
<feature type="transmembrane region" description="Helical" evidence="7">
    <location>
        <begin position="85"/>
        <end position="107"/>
    </location>
</feature>
<dbReference type="Proteomes" id="UP000504607">
    <property type="component" value="Chromosome 15"/>
</dbReference>
<dbReference type="SMART" id="SM00498">
    <property type="entry name" value="FH2"/>
    <property type="match status" value="1"/>
</dbReference>
<feature type="chain" id="PRO_5026924692" description="Formin-like protein" evidence="8">
    <location>
        <begin position="23"/>
        <end position="832"/>
    </location>
</feature>
<evidence type="ECO:0000256" key="7">
    <source>
        <dbReference type="SAM" id="Phobius"/>
    </source>
</evidence>
<dbReference type="SUPFAM" id="SSF101447">
    <property type="entry name" value="Formin homology 2 domain (FH2 domain)"/>
    <property type="match status" value="1"/>
</dbReference>